<proteinExistence type="predicted"/>
<dbReference type="EMBL" id="FPCH01000001">
    <property type="protein sequence ID" value="SFV27293.1"/>
    <property type="molecule type" value="Genomic_DNA"/>
</dbReference>
<evidence type="ECO:0000256" key="1">
    <source>
        <dbReference type="SAM" id="Phobius"/>
    </source>
</evidence>
<evidence type="ECO:0000313" key="3">
    <source>
        <dbReference type="Proteomes" id="UP000199423"/>
    </source>
</evidence>
<protein>
    <submittedName>
        <fullName evidence="2">Uncharacterized protein</fullName>
    </submittedName>
</protein>
<feature type="transmembrane region" description="Helical" evidence="1">
    <location>
        <begin position="65"/>
        <end position="84"/>
    </location>
</feature>
<name>A0A1I7MXZ4_9HYPH</name>
<feature type="transmembrane region" description="Helical" evidence="1">
    <location>
        <begin position="139"/>
        <end position="157"/>
    </location>
</feature>
<keyword evidence="1" id="KW-1133">Transmembrane helix</keyword>
<sequence length="169" mass="17974">MAPSPTPSPRRASLLRLTAMGLLSSIISALIAASTVLALSDYQSYKNPIAGQAAGSPFQNYADDLQSALIAAFLWYIPVGTFVFPPLAKFLGASTGSGAVRLLKFAMLAALVWLLVGEAIYLVLSPLAPAPPGVQTHDLIMAALSGVLFAVIYDLLLRRRDYLLGQRSR</sequence>
<keyword evidence="1" id="KW-0812">Transmembrane</keyword>
<accession>A0A1I7MXZ4</accession>
<keyword evidence="1" id="KW-0472">Membrane</keyword>
<dbReference type="RefSeq" id="WP_143111320.1">
    <property type="nucleotide sequence ID" value="NZ_FPCH01000001.1"/>
</dbReference>
<dbReference type="OrthoDB" id="7933634at2"/>
<gene>
    <name evidence="2" type="ORF">SAMN04488557_0724</name>
</gene>
<dbReference type="Proteomes" id="UP000199423">
    <property type="component" value="Unassembled WGS sequence"/>
</dbReference>
<reference evidence="3" key="1">
    <citation type="submission" date="2016-10" db="EMBL/GenBank/DDBJ databases">
        <authorList>
            <person name="Varghese N."/>
            <person name="Submissions S."/>
        </authorList>
    </citation>
    <scope>NUCLEOTIDE SEQUENCE [LARGE SCALE GENOMIC DNA]</scope>
    <source>
        <strain evidence="3">DSM 1565</strain>
    </source>
</reference>
<dbReference type="STRING" id="51670.SAMN04488557_0724"/>
<keyword evidence="3" id="KW-1185">Reference proteome</keyword>
<feature type="transmembrane region" description="Helical" evidence="1">
    <location>
        <begin position="105"/>
        <end position="127"/>
    </location>
</feature>
<dbReference type="AlphaFoldDB" id="A0A1I7MXZ4"/>
<organism evidence="2 3">
    <name type="scientific">Hyphomicrobium facile</name>
    <dbReference type="NCBI Taxonomy" id="51670"/>
    <lineage>
        <taxon>Bacteria</taxon>
        <taxon>Pseudomonadati</taxon>
        <taxon>Pseudomonadota</taxon>
        <taxon>Alphaproteobacteria</taxon>
        <taxon>Hyphomicrobiales</taxon>
        <taxon>Hyphomicrobiaceae</taxon>
        <taxon>Hyphomicrobium</taxon>
    </lineage>
</organism>
<evidence type="ECO:0000313" key="2">
    <source>
        <dbReference type="EMBL" id="SFV27293.1"/>
    </source>
</evidence>